<keyword evidence="2 10" id="KW-0489">Methyltransferase</keyword>
<dbReference type="Proteomes" id="UP000197097">
    <property type="component" value="Unassembled WGS sequence"/>
</dbReference>
<dbReference type="PANTHER" id="PTHR33841:SF1">
    <property type="entry name" value="DNA METHYLTRANSFERASE A"/>
    <property type="match status" value="1"/>
</dbReference>
<dbReference type="Pfam" id="PF20473">
    <property type="entry name" value="MmeI_Mtase"/>
    <property type="match status" value="1"/>
</dbReference>
<feature type="domain" description="MmeI-like target recognition" evidence="7">
    <location>
        <begin position="620"/>
        <end position="822"/>
    </location>
</feature>
<dbReference type="EC" id="2.1.1.72" evidence="1"/>
<dbReference type="Pfam" id="PF20464">
    <property type="entry name" value="MmeI_N"/>
    <property type="match status" value="1"/>
</dbReference>
<evidence type="ECO:0000259" key="8">
    <source>
        <dbReference type="Pfam" id="PF20467"/>
    </source>
</evidence>
<keyword evidence="11" id="KW-1185">Reference proteome</keyword>
<evidence type="ECO:0000313" key="10">
    <source>
        <dbReference type="EMBL" id="OWR00352.1"/>
    </source>
</evidence>
<keyword evidence="3 10" id="KW-0808">Transferase</keyword>
<feature type="domain" description="MmeI-like C-terminal" evidence="8">
    <location>
        <begin position="824"/>
        <end position="906"/>
    </location>
</feature>
<dbReference type="InterPro" id="IPR046816">
    <property type="entry name" value="MmeI_Mtase"/>
</dbReference>
<dbReference type="InterPro" id="IPR046818">
    <property type="entry name" value="MmeI_C"/>
</dbReference>
<dbReference type="GO" id="GO:0009007">
    <property type="term" value="F:site-specific DNA-methyltransferase (adenine-specific) activity"/>
    <property type="evidence" value="ECO:0007669"/>
    <property type="project" value="UniProtKB-EC"/>
</dbReference>
<name>A0A246K4M2_9SPHN</name>
<evidence type="ECO:0000256" key="4">
    <source>
        <dbReference type="ARBA" id="ARBA00047942"/>
    </source>
</evidence>
<dbReference type="AlphaFoldDB" id="A0A246K4M2"/>
<dbReference type="EMBL" id="NISJ01000002">
    <property type="protein sequence ID" value="OWR00352.1"/>
    <property type="molecule type" value="Genomic_DNA"/>
</dbReference>
<evidence type="ECO:0000259" key="5">
    <source>
        <dbReference type="Pfam" id="PF20464"/>
    </source>
</evidence>
<dbReference type="Gene3D" id="3.40.50.150">
    <property type="entry name" value="Vaccinia Virus protein VP39"/>
    <property type="match status" value="1"/>
</dbReference>
<dbReference type="InterPro" id="IPR046819">
    <property type="entry name" value="MmeI_hel"/>
</dbReference>
<accession>A0A246K4M2</accession>
<reference evidence="10 11" key="1">
    <citation type="journal article" date="2002" name="Int. J. Syst. Evol. Microbiol.">
        <title>Sphingopyxis witflariensis sp. nov., isolated from activated sludge.</title>
        <authorList>
            <person name="Kampfer P."/>
            <person name="Witzenberger R."/>
            <person name="Denner E.B."/>
            <person name="Busse H.J."/>
            <person name="Neef A."/>
        </authorList>
    </citation>
    <scope>NUCLEOTIDE SEQUENCE [LARGE SCALE GENOMIC DNA]</scope>
    <source>
        <strain evidence="10 11">DSM 14551</strain>
    </source>
</reference>
<dbReference type="SUPFAM" id="SSF53335">
    <property type="entry name" value="S-adenosyl-L-methionine-dependent methyltransferases"/>
    <property type="match status" value="1"/>
</dbReference>
<comment type="catalytic activity">
    <reaction evidence="4">
        <text>a 2'-deoxyadenosine in DNA + S-adenosyl-L-methionine = an N(6)-methyl-2'-deoxyadenosine in DNA + S-adenosyl-L-homocysteine + H(+)</text>
        <dbReference type="Rhea" id="RHEA:15197"/>
        <dbReference type="Rhea" id="RHEA-COMP:12418"/>
        <dbReference type="Rhea" id="RHEA-COMP:12419"/>
        <dbReference type="ChEBI" id="CHEBI:15378"/>
        <dbReference type="ChEBI" id="CHEBI:57856"/>
        <dbReference type="ChEBI" id="CHEBI:59789"/>
        <dbReference type="ChEBI" id="CHEBI:90615"/>
        <dbReference type="ChEBI" id="CHEBI:90616"/>
        <dbReference type="EC" id="2.1.1.72"/>
    </reaction>
</comment>
<dbReference type="PRINTS" id="PR00507">
    <property type="entry name" value="N12N6MTFRASE"/>
</dbReference>
<dbReference type="Pfam" id="PF20467">
    <property type="entry name" value="MmeI_C"/>
    <property type="match status" value="1"/>
</dbReference>
<feature type="domain" description="MmeI-like N-terminal" evidence="5">
    <location>
        <begin position="1"/>
        <end position="168"/>
    </location>
</feature>
<dbReference type="InterPro" id="IPR046817">
    <property type="entry name" value="MmeI_N"/>
</dbReference>
<dbReference type="REBASE" id="230886">
    <property type="entry name" value="Swi14551ORF6275P"/>
</dbReference>
<sequence>MNTIAIEEELDQLVADVTSGACTLHDFPFRVMEAFDASRNEVTKLRMKHPAGLAASDILWPKKLLFRAADAGQVQNTIEDLKASLIGKKGAASKNAPRFLMSTDGDEFLAVDIKTGETPSFDRLADLAVNYDFLLPMFGVERYKPAPETAADVRAARHMAKFHDAIRDANPTWGADQIHDLNIFMTRLLFCMFAEDTGIFSEKLFLNTLRREAREVDGSDTQRVIEDIFLSLDVADSEARRARGVRSQRIAGDFPYVNGGLFRDRTEVPVFNRRARRLLFEAAELQWDQIHADIFGSMIQAIIHTDMRADFGMHYTSVPNIMKVLEPLFLNSLREQLTLAGDNIKALEKLVGRIAHIRIFDPACGSGNFLIIAYRELRLIETEAFRRMRDVKRRGQLALADYQTGIRISSFYGVDPVDFACETAKLSLWISQYQMNRKLDEICSAPTPALPLSDAGSIVVGNALRADWLTICPPEDGAEILIIGNPPYLGRPKRTREQQRDMEIAFANENGVFGNLDYVAAWFARAADYAQKTGAEAAFVTTNSLFQGEQVPLLWPLINKKKAEYGFSYKPFKWSNSAAKNAGVICVIVSVRPISNKPKFIFGSEHKLAASNINPYLVDAPDIFVERHASAISRLPQIELGNAAKDGGHLMLSSDEAAKLCQDFPSSKTFIRPVFGAQEFIQGQTRYCLWIRDSDLAAAKAIPAIAERLRLTAAVRSASPKASTAASSAWPHRFNEVRHRDEAFLIIPRVSSERRPYLTVGFLPQNTVATDSAFAIYNPPTWVFSILSSTLHRVWTSAVGGRLKSDYRYSNTLVYNTFPIASLSDEQRSQLEDHALNILRVREPYIAGGKTIAWLYNPETLPADLVGAHRELDDFLETIYIGRPFKDDDERLGHLFKLYARMTKKVAKAA</sequence>
<evidence type="ECO:0000259" key="7">
    <source>
        <dbReference type="Pfam" id="PF20466"/>
    </source>
</evidence>
<organism evidence="10 11">
    <name type="scientific">Sphingopyxis witflariensis</name>
    <dbReference type="NCBI Taxonomy" id="173675"/>
    <lineage>
        <taxon>Bacteria</taxon>
        <taxon>Pseudomonadati</taxon>
        <taxon>Pseudomonadota</taxon>
        <taxon>Alphaproteobacteria</taxon>
        <taxon>Sphingomonadales</taxon>
        <taxon>Sphingomonadaceae</taxon>
        <taxon>Sphingopyxis</taxon>
    </lineage>
</organism>
<dbReference type="InterPro" id="IPR050953">
    <property type="entry name" value="N4_N6_ade-DNA_methylase"/>
</dbReference>
<dbReference type="GO" id="GO:0032259">
    <property type="term" value="P:methylation"/>
    <property type="evidence" value="ECO:0007669"/>
    <property type="project" value="UniProtKB-KW"/>
</dbReference>
<evidence type="ECO:0000313" key="11">
    <source>
        <dbReference type="Proteomes" id="UP000197097"/>
    </source>
</evidence>
<comment type="caution">
    <text evidence="10">The sequence shown here is derived from an EMBL/GenBank/DDBJ whole genome shotgun (WGS) entry which is preliminary data.</text>
</comment>
<evidence type="ECO:0000256" key="1">
    <source>
        <dbReference type="ARBA" id="ARBA00011900"/>
    </source>
</evidence>
<dbReference type="PANTHER" id="PTHR33841">
    <property type="entry name" value="DNA METHYLTRANSFERASE YEEA-RELATED"/>
    <property type="match status" value="1"/>
</dbReference>
<dbReference type="Pfam" id="PF20465">
    <property type="entry name" value="MmeI_hel"/>
    <property type="match status" value="1"/>
</dbReference>
<dbReference type="Pfam" id="PF20466">
    <property type="entry name" value="MmeI_TRD"/>
    <property type="match status" value="1"/>
</dbReference>
<feature type="domain" description="MmeI-like helicase spacer" evidence="6">
    <location>
        <begin position="179"/>
        <end position="262"/>
    </location>
</feature>
<evidence type="ECO:0000256" key="2">
    <source>
        <dbReference type="ARBA" id="ARBA00022603"/>
    </source>
</evidence>
<protein>
    <recommendedName>
        <fullName evidence="1">site-specific DNA-methyltransferase (adenine-specific)</fullName>
        <ecNumber evidence="1">2.1.1.72</ecNumber>
    </recommendedName>
</protein>
<dbReference type="InterPro" id="IPR029063">
    <property type="entry name" value="SAM-dependent_MTases_sf"/>
</dbReference>
<gene>
    <name evidence="10" type="ORF">CDQ91_06275</name>
</gene>
<evidence type="ECO:0000259" key="9">
    <source>
        <dbReference type="Pfam" id="PF20473"/>
    </source>
</evidence>
<dbReference type="InterPro" id="IPR046820">
    <property type="entry name" value="MmeI_TRD"/>
</dbReference>
<proteinExistence type="predicted"/>
<feature type="domain" description="MmeI-like DNA-methyltransferase" evidence="9">
    <location>
        <begin position="340"/>
        <end position="602"/>
    </location>
</feature>
<evidence type="ECO:0000256" key="3">
    <source>
        <dbReference type="ARBA" id="ARBA00022679"/>
    </source>
</evidence>
<evidence type="ECO:0000259" key="6">
    <source>
        <dbReference type="Pfam" id="PF20465"/>
    </source>
</evidence>